<dbReference type="InterPro" id="IPR008969">
    <property type="entry name" value="CarboxyPept-like_regulatory"/>
</dbReference>
<keyword evidence="5 9" id="KW-0798">TonB box</keyword>
<dbReference type="InterPro" id="IPR012910">
    <property type="entry name" value="Plug_dom"/>
</dbReference>
<dbReference type="SUPFAM" id="SSF49464">
    <property type="entry name" value="Carboxypeptidase regulatory domain-like"/>
    <property type="match status" value="1"/>
</dbReference>
<dbReference type="EMBL" id="JBHTHZ010000005">
    <property type="protein sequence ID" value="MFD0793628.1"/>
    <property type="molecule type" value="Genomic_DNA"/>
</dbReference>
<dbReference type="NCBIfam" id="TIGR04057">
    <property type="entry name" value="SusC_RagA_signa"/>
    <property type="match status" value="1"/>
</dbReference>
<dbReference type="InterPro" id="IPR000531">
    <property type="entry name" value="Beta-barrel_TonB"/>
</dbReference>
<dbReference type="SUPFAM" id="SSF56935">
    <property type="entry name" value="Porins"/>
    <property type="match status" value="1"/>
</dbReference>
<feature type="domain" description="TonB-dependent receptor-like beta-barrel" evidence="11">
    <location>
        <begin position="386"/>
        <end position="970"/>
    </location>
</feature>
<dbReference type="Pfam" id="PF13715">
    <property type="entry name" value="CarbopepD_reg_2"/>
    <property type="match status" value="1"/>
</dbReference>
<evidence type="ECO:0000256" key="3">
    <source>
        <dbReference type="ARBA" id="ARBA00022452"/>
    </source>
</evidence>
<evidence type="ECO:0000256" key="2">
    <source>
        <dbReference type="ARBA" id="ARBA00022448"/>
    </source>
</evidence>
<evidence type="ECO:0000256" key="9">
    <source>
        <dbReference type="RuleBase" id="RU003357"/>
    </source>
</evidence>
<dbReference type="InterPro" id="IPR036942">
    <property type="entry name" value="Beta-barrel_TonB_sf"/>
</dbReference>
<reference evidence="14" key="1">
    <citation type="journal article" date="2019" name="Int. J. Syst. Evol. Microbiol.">
        <title>The Global Catalogue of Microorganisms (GCM) 10K type strain sequencing project: providing services to taxonomists for standard genome sequencing and annotation.</title>
        <authorList>
            <consortium name="The Broad Institute Genomics Platform"/>
            <consortium name="The Broad Institute Genome Sequencing Center for Infectious Disease"/>
            <person name="Wu L."/>
            <person name="Ma J."/>
        </authorList>
    </citation>
    <scope>NUCLEOTIDE SEQUENCE [LARGE SCALE GENOMIC DNA]</scope>
    <source>
        <strain evidence="14">CCUG 61484</strain>
    </source>
</reference>
<evidence type="ECO:0000259" key="12">
    <source>
        <dbReference type="Pfam" id="PF07715"/>
    </source>
</evidence>
<accession>A0ABW3ARJ7</accession>
<evidence type="ECO:0000313" key="13">
    <source>
        <dbReference type="EMBL" id="MFD0793628.1"/>
    </source>
</evidence>
<proteinExistence type="inferred from homology"/>
<dbReference type="PROSITE" id="PS52016">
    <property type="entry name" value="TONB_DEPENDENT_REC_3"/>
    <property type="match status" value="1"/>
</dbReference>
<keyword evidence="14" id="KW-1185">Reference proteome</keyword>
<comment type="subcellular location">
    <subcellularLocation>
        <location evidence="1 8">Cell outer membrane</location>
        <topology evidence="1 8">Multi-pass membrane protein</topology>
    </subcellularLocation>
</comment>
<feature type="domain" description="TonB-dependent receptor plug" evidence="12">
    <location>
        <begin position="118"/>
        <end position="227"/>
    </location>
</feature>
<keyword evidence="7 8" id="KW-0998">Cell outer membrane</keyword>
<gene>
    <name evidence="13" type="ORF">ACFQZX_08360</name>
</gene>
<dbReference type="Gene3D" id="2.60.40.1120">
    <property type="entry name" value="Carboxypeptidase-like, regulatory domain"/>
    <property type="match status" value="1"/>
</dbReference>
<dbReference type="Pfam" id="PF07715">
    <property type="entry name" value="Plug"/>
    <property type="match status" value="1"/>
</dbReference>
<feature type="chain" id="PRO_5047186859" evidence="10">
    <location>
        <begin position="25"/>
        <end position="1008"/>
    </location>
</feature>
<dbReference type="Pfam" id="PF00593">
    <property type="entry name" value="TonB_dep_Rec_b-barrel"/>
    <property type="match status" value="1"/>
</dbReference>
<feature type="signal peptide" evidence="10">
    <location>
        <begin position="1"/>
        <end position="24"/>
    </location>
</feature>
<evidence type="ECO:0000256" key="7">
    <source>
        <dbReference type="ARBA" id="ARBA00023237"/>
    </source>
</evidence>
<keyword evidence="10" id="KW-0732">Signal</keyword>
<name>A0ABW3ARJ7_9SPHI</name>
<evidence type="ECO:0000256" key="10">
    <source>
        <dbReference type="SAM" id="SignalP"/>
    </source>
</evidence>
<dbReference type="InterPro" id="IPR037066">
    <property type="entry name" value="Plug_dom_sf"/>
</dbReference>
<evidence type="ECO:0000256" key="1">
    <source>
        <dbReference type="ARBA" id="ARBA00004571"/>
    </source>
</evidence>
<dbReference type="RefSeq" id="WP_377113704.1">
    <property type="nucleotide sequence ID" value="NZ_JBHTHZ010000005.1"/>
</dbReference>
<evidence type="ECO:0000256" key="4">
    <source>
        <dbReference type="ARBA" id="ARBA00022692"/>
    </source>
</evidence>
<evidence type="ECO:0000259" key="11">
    <source>
        <dbReference type="Pfam" id="PF00593"/>
    </source>
</evidence>
<dbReference type="Gene3D" id="2.170.130.10">
    <property type="entry name" value="TonB-dependent receptor, plug domain"/>
    <property type="match status" value="1"/>
</dbReference>
<dbReference type="InterPro" id="IPR039426">
    <property type="entry name" value="TonB-dep_rcpt-like"/>
</dbReference>
<protein>
    <submittedName>
        <fullName evidence="13">SusC/RagA family TonB-linked outer membrane protein</fullName>
    </submittedName>
</protein>
<evidence type="ECO:0000256" key="8">
    <source>
        <dbReference type="PROSITE-ProRule" id="PRU01360"/>
    </source>
</evidence>
<keyword evidence="2 8" id="KW-0813">Transport</keyword>
<keyword evidence="3 8" id="KW-1134">Transmembrane beta strand</keyword>
<evidence type="ECO:0000313" key="14">
    <source>
        <dbReference type="Proteomes" id="UP001597010"/>
    </source>
</evidence>
<sequence length="1008" mass="110018">MRTIFYATFLCVIFFCFGAPDAFAQQRQVTGVVADQAGITLPGVTVAVKGGTTRAVTDAKGNYSIAVSAPQATLVFTYIGMQTREIALSASQTKLDVTLDNATRDLNDVVVVGYGITKKRDVTGSVGQIKGSDLNRTPAGNVDQLLQGKIAGVQVIAPSGQPGASATIRVRGYGSRSDANALVVIDGIPLGDAGDIKQVNPDDIESIEVLKDASSAAIYGSRGANGVLLITTRKGKSGQARISLSTLTTLSTLGNKLDLFHDPVDVAILSNESRINGGEAPQYVGQTIGGTYYPSVAELRGIDTNKQPWPYNTDWAKLVYRNPISQSYTLSADGGNDKTIYSISGNYYNEQGLAIKNGYEKYIGRVNIEQKLKSNLTAGVNVITTWTKNYGQGLSVDRNIIFPAYNEDGSYFHIGSNDYSNPLQIANEVTNKSKTLDLLTSAFVSWDIIKGLNLRSRISNAYGESISDNYQPRDATGTGYQFQGFGQVSNYNSNHLIVENFLTYDRDLARGHHINFVAGTSYENTTVRTSFIQGQGFVNDILANENLAGATTYVVGNNLTRTVLESYYGRFNYSLLNRYLFTFTARTDGSSKFGENNKYAFFPTGAVAWKVNEEAFMKNIPQISELKLRGSYGLVGNQGISPYQSLSLLGSYKYFTDGGFQTGYGPPFFNDGSNVNGKVFNGLGNKSLKWETTRQLDIGLDLGLFDQRFTVSADYYFKHTTDLLRLNQIALSSGYSVIQINDGVIDNKGFELGVNAQILQGKLSWNVGGNLSINRNKVLKIGGGNSIEAAQGDIEAIRAPLNYYINGQPAQVFVGYLFDGIVQENGGVSPVDGTTQKAGDIRYIAGGPLPVGQNGKYIIGNPNPKFTYSFNTSVKYARFDLSAQFYGVQGNDIFNFSKFTPSAQLKRWTPDNPTNEYPSVNSTRVNYASDWYVQDGSFLRIQNVNIGYNFKPNFVKGISNLRIYFSGNNLYTFTKFNPSFDPEVGENGQFGGNYRKPRAYSLGVNVSF</sequence>
<comment type="caution">
    <text evidence="13">The sequence shown here is derived from an EMBL/GenBank/DDBJ whole genome shotgun (WGS) entry which is preliminary data.</text>
</comment>
<dbReference type="NCBIfam" id="TIGR04056">
    <property type="entry name" value="OMP_RagA_SusC"/>
    <property type="match status" value="1"/>
</dbReference>
<dbReference type="InterPro" id="IPR023997">
    <property type="entry name" value="TonB-dep_OMP_SusC/RagA_CS"/>
</dbReference>
<dbReference type="InterPro" id="IPR023996">
    <property type="entry name" value="TonB-dep_OMP_SusC/RagA"/>
</dbReference>
<evidence type="ECO:0000256" key="5">
    <source>
        <dbReference type="ARBA" id="ARBA00023077"/>
    </source>
</evidence>
<keyword evidence="6 8" id="KW-0472">Membrane</keyword>
<dbReference type="Gene3D" id="2.40.170.20">
    <property type="entry name" value="TonB-dependent receptor, beta-barrel domain"/>
    <property type="match status" value="1"/>
</dbReference>
<evidence type="ECO:0000256" key="6">
    <source>
        <dbReference type="ARBA" id="ARBA00023136"/>
    </source>
</evidence>
<dbReference type="Proteomes" id="UP001597010">
    <property type="component" value="Unassembled WGS sequence"/>
</dbReference>
<organism evidence="13 14">
    <name type="scientific">Mucilaginibacter litoreus</name>
    <dbReference type="NCBI Taxonomy" id="1048221"/>
    <lineage>
        <taxon>Bacteria</taxon>
        <taxon>Pseudomonadati</taxon>
        <taxon>Bacteroidota</taxon>
        <taxon>Sphingobacteriia</taxon>
        <taxon>Sphingobacteriales</taxon>
        <taxon>Sphingobacteriaceae</taxon>
        <taxon>Mucilaginibacter</taxon>
    </lineage>
</organism>
<keyword evidence="4 8" id="KW-0812">Transmembrane</keyword>
<comment type="similarity">
    <text evidence="8 9">Belongs to the TonB-dependent receptor family.</text>
</comment>